<dbReference type="InParanoid" id="A0A1S0TZF2"/>
<keyword evidence="1" id="KW-1133">Transmembrane helix</keyword>
<organism evidence="2">
    <name type="scientific">Loa loa</name>
    <name type="common">Eye worm</name>
    <name type="synonym">Filaria loa</name>
    <dbReference type="NCBI Taxonomy" id="7209"/>
    <lineage>
        <taxon>Eukaryota</taxon>
        <taxon>Metazoa</taxon>
        <taxon>Ecdysozoa</taxon>
        <taxon>Nematoda</taxon>
        <taxon>Chromadorea</taxon>
        <taxon>Rhabditida</taxon>
        <taxon>Spirurina</taxon>
        <taxon>Spiruromorpha</taxon>
        <taxon>Filarioidea</taxon>
        <taxon>Onchocercidae</taxon>
        <taxon>Loa</taxon>
    </lineage>
</organism>
<accession>A0A1S0TZF2</accession>
<proteinExistence type="predicted"/>
<dbReference type="CTD" id="9943027"/>
<reference evidence="2" key="1">
    <citation type="submission" date="2012-04" db="EMBL/GenBank/DDBJ databases">
        <title>The Genome Sequence of Loa loa.</title>
        <authorList>
            <consortium name="The Broad Institute Genome Sequencing Platform"/>
            <consortium name="Broad Institute Genome Sequencing Center for Infectious Disease"/>
            <person name="Nutman T.B."/>
            <person name="Fink D.L."/>
            <person name="Russ C."/>
            <person name="Young S."/>
            <person name="Zeng Q."/>
            <person name="Gargeya S."/>
            <person name="Alvarado L."/>
            <person name="Berlin A."/>
            <person name="Chapman S.B."/>
            <person name="Chen Z."/>
            <person name="Freedman E."/>
            <person name="Gellesch M."/>
            <person name="Goldberg J."/>
            <person name="Griggs A."/>
            <person name="Gujja S."/>
            <person name="Heilman E.R."/>
            <person name="Heiman D."/>
            <person name="Howarth C."/>
            <person name="Mehta T."/>
            <person name="Neiman D."/>
            <person name="Pearson M."/>
            <person name="Roberts A."/>
            <person name="Saif S."/>
            <person name="Shea T."/>
            <person name="Shenoy N."/>
            <person name="Sisk P."/>
            <person name="Stolte C."/>
            <person name="Sykes S."/>
            <person name="White J."/>
            <person name="Yandava C."/>
            <person name="Haas B."/>
            <person name="Henn M.R."/>
            <person name="Nusbaum C."/>
            <person name="Birren B."/>
        </authorList>
    </citation>
    <scope>NUCLEOTIDE SEQUENCE [LARGE SCALE GENOMIC DNA]</scope>
</reference>
<protein>
    <submittedName>
        <fullName evidence="2">Uncharacterized protein</fullName>
    </submittedName>
</protein>
<keyword evidence="1" id="KW-0472">Membrane</keyword>
<feature type="transmembrane region" description="Helical" evidence="1">
    <location>
        <begin position="102"/>
        <end position="119"/>
    </location>
</feature>
<dbReference type="KEGG" id="loa:LOAG_05618"/>
<dbReference type="EMBL" id="JH712094">
    <property type="protein sequence ID" value="EFO22868.1"/>
    <property type="molecule type" value="Genomic_DNA"/>
</dbReference>
<evidence type="ECO:0000256" key="1">
    <source>
        <dbReference type="SAM" id="Phobius"/>
    </source>
</evidence>
<dbReference type="RefSeq" id="XP_003141203.1">
    <property type="nucleotide sequence ID" value="XM_003141155.1"/>
</dbReference>
<sequence length="138" mass="15563">MDADEAMQQTSERMITFSSSDNITPPKVIYHGGGFYNQSAEATDWETSKYQSSSSSTSMYHSCCFVSSNHFRQKHKPRLNELGYKSCIPGQRVVGGRIFQEVVFLMFLKAASAVLFGFLDKYKPDTFSAVLFHMISDT</sequence>
<evidence type="ECO:0000313" key="2">
    <source>
        <dbReference type="EMBL" id="EFO22868.1"/>
    </source>
</evidence>
<dbReference type="GeneID" id="9943027"/>
<gene>
    <name evidence="2" type="ORF">LOAG_05618</name>
</gene>
<keyword evidence="1" id="KW-0812">Transmembrane</keyword>
<dbReference type="AlphaFoldDB" id="A0A1S0TZF2"/>
<name>A0A1S0TZF2_LOALO</name>